<dbReference type="Proteomes" id="UP000522333">
    <property type="component" value="Unassembled WGS sequence"/>
</dbReference>
<protein>
    <submittedName>
        <fullName evidence="1">Uncharacterized protein</fullName>
    </submittedName>
</protein>
<gene>
    <name evidence="1" type="ORF">HF854_10375</name>
</gene>
<reference evidence="1 2" key="1">
    <citation type="submission" date="2020-04" db="EMBL/GenBank/DDBJ databases">
        <authorList>
            <person name="Hitch T.C.A."/>
            <person name="Wylensek D."/>
            <person name="Clavel T."/>
        </authorList>
    </citation>
    <scope>NUCLEOTIDE SEQUENCE [LARGE SCALE GENOMIC DNA]</scope>
    <source>
        <strain evidence="1 2">PG-251-APC-1</strain>
    </source>
</reference>
<evidence type="ECO:0000313" key="1">
    <source>
        <dbReference type="EMBL" id="NME52911.1"/>
    </source>
</evidence>
<sequence>MYVPATVSGQDQGKELLVKAQQGRFLKNVDYSGLDIRQDDDGDIAVIDGQEIPLLDVAFNIKIVQPGHVTENKVLKDHVAKILVIYDENDPTQESTDHLNLAPITIVGTSMRNFGNFDSASSDKKLLCYSNDGIVPADRVEVPLNPCCAEIVMGKNGPQRKVVCPEAVWKDGNKPCCREEVTVAFFDMDRKIPILMRLHGTAIGAWNALQRSYRTAKNVARLKRKSIGDYFIELTVDYSGTYVTPVFTLKEGTAETGKSSDYTRICKYYMEKLFMRAPEETPAASSSGAVVTQAQEAVVASAEEEDASERSFMTI</sequence>
<evidence type="ECO:0000313" key="2">
    <source>
        <dbReference type="Proteomes" id="UP000522333"/>
    </source>
</evidence>
<comment type="caution">
    <text evidence="1">The sequence shown here is derived from an EMBL/GenBank/DDBJ whole genome shotgun (WGS) entry which is preliminary data.</text>
</comment>
<proteinExistence type="predicted"/>
<dbReference type="EMBL" id="JABAFY010000049">
    <property type="protein sequence ID" value="NME52911.1"/>
    <property type="molecule type" value="Genomic_DNA"/>
</dbReference>
<name>A0A848C9D1_9BACT</name>
<dbReference type="AlphaFoldDB" id="A0A848C9D1"/>
<organism evidence="1 2">
    <name type="scientific">Desulfovibrio piger</name>
    <dbReference type="NCBI Taxonomy" id="901"/>
    <lineage>
        <taxon>Bacteria</taxon>
        <taxon>Pseudomonadati</taxon>
        <taxon>Thermodesulfobacteriota</taxon>
        <taxon>Desulfovibrionia</taxon>
        <taxon>Desulfovibrionales</taxon>
        <taxon>Desulfovibrionaceae</taxon>
        <taxon>Desulfovibrio</taxon>
    </lineage>
</organism>
<dbReference type="RefSeq" id="WP_168936213.1">
    <property type="nucleotide sequence ID" value="NZ_JABAFY010000049.1"/>
</dbReference>
<accession>A0A848C9D1</accession>